<sequence length="187" mass="19967">MNNQGLITTIPATVTLCLVLAGCGGEFAYKRGAGVHDLNTAKNACQAQGLQGNAFAQCMENNGWIFHNPQDNLDDDDPVIKASLKNDYRDISTVQKPAPVVAIAADAKTGVTQETPAPAPKSPLDMFTISSWWKMGKGADNLKADIQQCVAKLGPEHQPDMSGTTAKASRGLLLCMRELGWKALQAQ</sequence>
<comment type="caution">
    <text evidence="1">The sequence shown here is derived from an EMBL/GenBank/DDBJ whole genome shotgun (WGS) entry which is preliminary data.</text>
</comment>
<evidence type="ECO:0008006" key="3">
    <source>
        <dbReference type="Google" id="ProtNLM"/>
    </source>
</evidence>
<evidence type="ECO:0000313" key="1">
    <source>
        <dbReference type="EMBL" id="MFJ5445520.1"/>
    </source>
</evidence>
<dbReference type="Proteomes" id="UP001617669">
    <property type="component" value="Unassembled WGS sequence"/>
</dbReference>
<protein>
    <recommendedName>
        <fullName evidence="3">Lipoprotein</fullName>
    </recommendedName>
</protein>
<gene>
    <name evidence="1" type="ORF">ACIKP9_04695</name>
</gene>
<dbReference type="EMBL" id="JBIWXY010000001">
    <property type="protein sequence ID" value="MFJ5445520.1"/>
    <property type="molecule type" value="Genomic_DNA"/>
</dbReference>
<accession>A0ABW8GNM7</accession>
<keyword evidence="2" id="KW-1185">Reference proteome</keyword>
<reference evidence="1 2" key="1">
    <citation type="submission" date="2024-11" db="EMBL/GenBank/DDBJ databases">
        <authorList>
            <person name="Kaparullina E.N."/>
            <person name="Delegan Y.A."/>
            <person name="Doronina N.V."/>
        </authorList>
    </citation>
    <scope>NUCLEOTIDE SEQUENCE [LARGE SCALE GENOMIC DNA]</scope>
    <source>
        <strain evidence="1 2">7sh_L</strain>
    </source>
</reference>
<dbReference type="RefSeq" id="WP_400879941.1">
    <property type="nucleotide sequence ID" value="NZ_JBIWXY010000001.1"/>
</dbReference>
<organism evidence="1 2">
    <name type="scientific">Methylobacillus methanolivorans</name>
    <dbReference type="NCBI Taxonomy" id="1848927"/>
    <lineage>
        <taxon>Bacteria</taxon>
        <taxon>Pseudomonadati</taxon>
        <taxon>Pseudomonadota</taxon>
        <taxon>Betaproteobacteria</taxon>
        <taxon>Nitrosomonadales</taxon>
        <taxon>Methylophilaceae</taxon>
        <taxon>Methylobacillus</taxon>
    </lineage>
</organism>
<evidence type="ECO:0000313" key="2">
    <source>
        <dbReference type="Proteomes" id="UP001617669"/>
    </source>
</evidence>
<name>A0ABW8GNM7_9PROT</name>
<proteinExistence type="predicted"/>